<keyword evidence="2" id="KW-1185">Reference proteome</keyword>
<dbReference type="EMBL" id="JACHLD010000008">
    <property type="protein sequence ID" value="MBB4804161.1"/>
    <property type="molecule type" value="Genomic_DNA"/>
</dbReference>
<proteinExistence type="predicted"/>
<comment type="caution">
    <text evidence="1">The sequence shown here is derived from an EMBL/GenBank/DDBJ whole genome shotgun (WGS) entry which is preliminary data.</text>
</comment>
<dbReference type="AlphaFoldDB" id="A0A7W7J0T1"/>
<evidence type="ECO:0000313" key="1">
    <source>
        <dbReference type="EMBL" id="MBB4804161.1"/>
    </source>
</evidence>
<gene>
    <name evidence="1" type="ORF">HNP37_004247</name>
</gene>
<name>A0A7W7J0T1_9FLAO</name>
<protein>
    <submittedName>
        <fullName evidence="1">Uncharacterized protein</fullName>
    </submittedName>
</protein>
<sequence length="262" mass="31014">MLKKITLLLLSFTGICFGQEFPEKDKKYDVDIFEFLMKSIEKDSVSFETFLINSKPFSKWDIRPLKRQKVWALDTVHNASEVPNFIFGAFSHKYDVLQKTAMDMPNQFLEKGKSRKNPLEIYLNENLKKFENLTKLILENKNDIFTSYQGIQRVDNVYKENDFYWKYTIPTDSPFPISNKIESNLKNSFSKQQIKILDLLQELNIYSAVKTKKGIFYLVDGLTDNSYGFYFNLKGEMETDNFLFEILKFEKINTNYFYYIAN</sequence>
<evidence type="ECO:0000313" key="2">
    <source>
        <dbReference type="Proteomes" id="UP000561681"/>
    </source>
</evidence>
<accession>A0A7W7J0T1</accession>
<organism evidence="1 2">
    <name type="scientific">Flavobacterium nitrogenifigens</name>
    <dbReference type="NCBI Taxonomy" id="1617283"/>
    <lineage>
        <taxon>Bacteria</taxon>
        <taxon>Pseudomonadati</taxon>
        <taxon>Bacteroidota</taxon>
        <taxon>Flavobacteriia</taxon>
        <taxon>Flavobacteriales</taxon>
        <taxon>Flavobacteriaceae</taxon>
        <taxon>Flavobacterium</taxon>
    </lineage>
</organism>
<dbReference type="RefSeq" id="WP_184166788.1">
    <property type="nucleotide sequence ID" value="NZ_JACHLD010000008.1"/>
</dbReference>
<dbReference type="Proteomes" id="UP000561681">
    <property type="component" value="Unassembled WGS sequence"/>
</dbReference>
<reference evidence="1 2" key="1">
    <citation type="submission" date="2020-08" db="EMBL/GenBank/DDBJ databases">
        <title>Functional genomics of gut bacteria from endangered species of beetles.</title>
        <authorList>
            <person name="Carlos-Shanley C."/>
        </authorList>
    </citation>
    <scope>NUCLEOTIDE SEQUENCE [LARGE SCALE GENOMIC DNA]</scope>
    <source>
        <strain evidence="1 2">S00142</strain>
    </source>
</reference>